<evidence type="ECO:0000256" key="3">
    <source>
        <dbReference type="ARBA" id="ARBA00022771"/>
    </source>
</evidence>
<feature type="domain" description="PHD-type" evidence="6">
    <location>
        <begin position="169"/>
        <end position="302"/>
    </location>
</feature>
<keyword evidence="8" id="KW-1185">Reference proteome</keyword>
<comment type="subcellular location">
    <subcellularLocation>
        <location evidence="1">Nucleus</location>
    </subcellularLocation>
</comment>
<comment type="caution">
    <text evidence="7">The sequence shown here is derived from an EMBL/GenBank/DDBJ whole genome shotgun (WGS) entry which is preliminary data.</text>
</comment>
<sequence>MFIDAEKQQGQIVWAKMRKKSKLWAAIILSPKKMDLVYFKDKPGKTCVWWLGDNTMSQLQNDLIFEFRSNLRKGIADLTYARKENFEQAIYILSFQFNFKFPKNGLVDWALQKLPDIMKGKNGRKEEFIIPDQFLKKIIMVNNRIKRTTEENKEKNVKSSPHGEKMKIDVSQISKMVNRYCIACRFPSDELKIEHPIFKGFLCNDCFINGKHIILSIAKDKSNDGCCVCLTQKPTLVLCSSCIRAYCTDCLAFNLGKKTLQNILLDDAWACVACTLNTLKTSNLVPRSTKEQLRNIYMLYPANAKKDCAKEQYKINEIHVMNVKDIQDNVPEVLQALGFPFKILQTSYFNDNNRINDESNAKLVIQYYPNREDYNKDKFFDNHDCIKKFFAFLQIKNKMQALQRNDNLFWAFETSAAIKVKELAVISKHLEIEPILIGMDTNDVHQRSRFIWTNITILDKDIKQFTNQNIYLYEIPKPIGRTSKKHDIDIPWCYTSVYAILSSFIKNHIM</sequence>
<proteinExistence type="predicted"/>
<reference evidence="7 8" key="1">
    <citation type="submission" date="2023-01" db="EMBL/GenBank/DDBJ databases">
        <authorList>
            <person name="Whitehead M."/>
        </authorList>
    </citation>
    <scope>NUCLEOTIDE SEQUENCE [LARGE SCALE GENOMIC DNA]</scope>
</reference>
<keyword evidence="4" id="KW-0862">Zinc</keyword>
<protein>
    <recommendedName>
        <fullName evidence="6">PHD-type domain-containing protein</fullName>
    </recommendedName>
</protein>
<evidence type="ECO:0000256" key="5">
    <source>
        <dbReference type="ARBA" id="ARBA00023242"/>
    </source>
</evidence>
<dbReference type="Proteomes" id="UP001160148">
    <property type="component" value="Unassembled WGS sequence"/>
</dbReference>
<evidence type="ECO:0000256" key="4">
    <source>
        <dbReference type="ARBA" id="ARBA00022833"/>
    </source>
</evidence>
<dbReference type="InterPro" id="IPR000313">
    <property type="entry name" value="PWWP_dom"/>
</dbReference>
<keyword evidence="3" id="KW-0863">Zinc-finger</keyword>
<evidence type="ECO:0000313" key="7">
    <source>
        <dbReference type="EMBL" id="CAI6373736.1"/>
    </source>
</evidence>
<dbReference type="InterPro" id="IPR011011">
    <property type="entry name" value="Znf_FYVE_PHD"/>
</dbReference>
<dbReference type="AlphaFoldDB" id="A0AAV0Y2Q6"/>
<dbReference type="CDD" id="cd11725">
    <property type="entry name" value="ADDz_Dnmt3"/>
    <property type="match status" value="1"/>
</dbReference>
<dbReference type="Gene3D" id="3.40.50.150">
    <property type="entry name" value="Vaccinia Virus protein VP39"/>
    <property type="match status" value="1"/>
</dbReference>
<dbReference type="Pfam" id="PF00855">
    <property type="entry name" value="PWWP"/>
    <property type="match status" value="1"/>
</dbReference>
<dbReference type="GO" id="GO:0005634">
    <property type="term" value="C:nucleus"/>
    <property type="evidence" value="ECO:0007669"/>
    <property type="project" value="UniProtKB-SubCell"/>
</dbReference>
<dbReference type="GO" id="GO:0008270">
    <property type="term" value="F:zinc ion binding"/>
    <property type="evidence" value="ECO:0007669"/>
    <property type="project" value="UniProtKB-KW"/>
</dbReference>
<keyword evidence="2" id="KW-0479">Metal-binding</keyword>
<dbReference type="SUPFAM" id="SSF63748">
    <property type="entry name" value="Tudor/PWWP/MBT"/>
    <property type="match status" value="1"/>
</dbReference>
<dbReference type="Pfam" id="PF17980">
    <property type="entry name" value="ADD_DNMT3"/>
    <property type="match status" value="1"/>
</dbReference>
<evidence type="ECO:0000256" key="2">
    <source>
        <dbReference type="ARBA" id="ARBA00022723"/>
    </source>
</evidence>
<evidence type="ECO:0000256" key="1">
    <source>
        <dbReference type="ARBA" id="ARBA00004123"/>
    </source>
</evidence>
<dbReference type="InterPro" id="IPR025766">
    <property type="entry name" value="ADD"/>
</dbReference>
<keyword evidence="5" id="KW-0539">Nucleus</keyword>
<organism evidence="7 8">
    <name type="scientific">Macrosiphum euphorbiae</name>
    <name type="common">potato aphid</name>
    <dbReference type="NCBI Taxonomy" id="13131"/>
    <lineage>
        <taxon>Eukaryota</taxon>
        <taxon>Metazoa</taxon>
        <taxon>Ecdysozoa</taxon>
        <taxon>Arthropoda</taxon>
        <taxon>Hexapoda</taxon>
        <taxon>Insecta</taxon>
        <taxon>Pterygota</taxon>
        <taxon>Neoptera</taxon>
        <taxon>Paraneoptera</taxon>
        <taxon>Hemiptera</taxon>
        <taxon>Sternorrhyncha</taxon>
        <taxon>Aphidomorpha</taxon>
        <taxon>Aphidoidea</taxon>
        <taxon>Aphididae</taxon>
        <taxon>Macrosiphini</taxon>
        <taxon>Macrosiphum</taxon>
    </lineage>
</organism>
<dbReference type="GO" id="GO:0010468">
    <property type="term" value="P:regulation of gene expression"/>
    <property type="evidence" value="ECO:0007669"/>
    <property type="project" value="UniProtKB-ARBA"/>
</dbReference>
<dbReference type="Gene3D" id="2.30.30.140">
    <property type="match status" value="1"/>
</dbReference>
<dbReference type="SUPFAM" id="SSF57903">
    <property type="entry name" value="FYVE/PHD zinc finger"/>
    <property type="match status" value="1"/>
</dbReference>
<dbReference type="InterPro" id="IPR029063">
    <property type="entry name" value="SAM-dependent_MTases_sf"/>
</dbReference>
<accession>A0AAV0Y2Q6</accession>
<evidence type="ECO:0000313" key="8">
    <source>
        <dbReference type="Proteomes" id="UP001160148"/>
    </source>
</evidence>
<evidence type="ECO:0000259" key="6">
    <source>
        <dbReference type="PROSITE" id="PS51533"/>
    </source>
</evidence>
<gene>
    <name evidence="7" type="ORF">MEUPH1_LOCUS27442</name>
</gene>
<dbReference type="EMBL" id="CARXXK010001118">
    <property type="protein sequence ID" value="CAI6373736.1"/>
    <property type="molecule type" value="Genomic_DNA"/>
</dbReference>
<dbReference type="InterPro" id="IPR040552">
    <property type="entry name" value="DNMT3_ADD_GATA1-like"/>
</dbReference>
<dbReference type="PROSITE" id="PS51533">
    <property type="entry name" value="ADD"/>
    <property type="match status" value="1"/>
</dbReference>
<name>A0AAV0Y2Q6_9HEMI</name>